<feature type="transmembrane region" description="Helical" evidence="1">
    <location>
        <begin position="196"/>
        <end position="217"/>
    </location>
</feature>
<feature type="transmembrane region" description="Helical" evidence="1">
    <location>
        <begin position="112"/>
        <end position="140"/>
    </location>
</feature>
<evidence type="ECO:0008006" key="4">
    <source>
        <dbReference type="Google" id="ProtNLM"/>
    </source>
</evidence>
<organism evidence="2 3">
    <name type="scientific">Pseudonocardia sediminis</name>
    <dbReference type="NCBI Taxonomy" id="1397368"/>
    <lineage>
        <taxon>Bacteria</taxon>
        <taxon>Bacillati</taxon>
        <taxon>Actinomycetota</taxon>
        <taxon>Actinomycetes</taxon>
        <taxon>Pseudonocardiales</taxon>
        <taxon>Pseudonocardiaceae</taxon>
        <taxon>Pseudonocardia</taxon>
    </lineage>
</organism>
<evidence type="ECO:0000313" key="3">
    <source>
        <dbReference type="Proteomes" id="UP000291591"/>
    </source>
</evidence>
<evidence type="ECO:0000313" key="2">
    <source>
        <dbReference type="EMBL" id="RZT85919.1"/>
    </source>
</evidence>
<keyword evidence="1" id="KW-1133">Transmembrane helix</keyword>
<protein>
    <recommendedName>
        <fullName evidence="4">Dolichyl-phosphate-mannose-protein mannosyltransferase</fullName>
    </recommendedName>
</protein>
<dbReference type="Proteomes" id="UP000291591">
    <property type="component" value="Unassembled WGS sequence"/>
</dbReference>
<feature type="transmembrane region" description="Helical" evidence="1">
    <location>
        <begin position="82"/>
        <end position="100"/>
    </location>
</feature>
<feature type="transmembrane region" description="Helical" evidence="1">
    <location>
        <begin position="289"/>
        <end position="309"/>
    </location>
</feature>
<comment type="caution">
    <text evidence="2">The sequence shown here is derived from an EMBL/GenBank/DDBJ whole genome shotgun (WGS) entry which is preliminary data.</text>
</comment>
<keyword evidence="1" id="KW-0472">Membrane</keyword>
<feature type="transmembrane region" description="Helical" evidence="1">
    <location>
        <begin position="160"/>
        <end position="184"/>
    </location>
</feature>
<sequence length="499" mass="53867">MRRDRLPIAAFAGILVVLAIGIWATWSTTIDDAFITYRYALHAADGVGPTWNPGADPVEGFTNFAWMAWHVPFAALGVPLPLVSKLTSALCAAATAWMLLREPATRTGKATAVGAYLLFLPTYLHVVAGLETAAFALVLLRVVVLGVRVLRGVGVRAWELPVLLLVGGMLRPEGAVAVVPALAVWAWTTRSDRRTWLWTGGAAVVGAVYFLWRWSYYGQLLPNTFYVKFGHLAAGQRWLEVTCAALLPLIVLAASLALRRDAWRPGVLISVTVGLTYVTYALSGPSMDYLHRFAFHAVPVLCLAAGFALDTVMPRRLAAVVGAVAVGWTALAGVTANDARVIVNYGVDLDRAHAAIGRGLADADLPVPARTLATSDAGAIPYYSDWQAIDYIGLNDEAIARGASPTDVVGAERPTVVVVTSTNPVPPVTAYGLDVPAATRGYEQVAAVQMREDYWQLVYAEPEWAPRLRPAIAAEQARSDSRADGRYDETYSRWLARLF</sequence>
<dbReference type="AlphaFoldDB" id="A0A4Q7V0B5"/>
<feature type="transmembrane region" description="Helical" evidence="1">
    <location>
        <begin position="316"/>
        <end position="334"/>
    </location>
</feature>
<name>A0A4Q7V0B5_PSEST</name>
<feature type="transmembrane region" description="Helical" evidence="1">
    <location>
        <begin position="237"/>
        <end position="258"/>
    </location>
</feature>
<keyword evidence="1" id="KW-0812">Transmembrane</keyword>
<feature type="transmembrane region" description="Helical" evidence="1">
    <location>
        <begin position="265"/>
        <end position="283"/>
    </location>
</feature>
<evidence type="ECO:0000256" key="1">
    <source>
        <dbReference type="SAM" id="Phobius"/>
    </source>
</evidence>
<dbReference type="EMBL" id="SHKL01000001">
    <property type="protein sequence ID" value="RZT85919.1"/>
    <property type="molecule type" value="Genomic_DNA"/>
</dbReference>
<feature type="transmembrane region" description="Helical" evidence="1">
    <location>
        <begin position="7"/>
        <end position="26"/>
    </location>
</feature>
<proteinExistence type="predicted"/>
<gene>
    <name evidence="2" type="ORF">EV383_2806</name>
</gene>
<dbReference type="OrthoDB" id="5492344at2"/>
<accession>A0A4Q7V0B5</accession>
<keyword evidence="3" id="KW-1185">Reference proteome</keyword>
<reference evidence="2 3" key="1">
    <citation type="submission" date="2019-02" db="EMBL/GenBank/DDBJ databases">
        <title>Sequencing the genomes of 1000 actinobacteria strains.</title>
        <authorList>
            <person name="Klenk H.-P."/>
        </authorList>
    </citation>
    <scope>NUCLEOTIDE SEQUENCE [LARGE SCALE GENOMIC DNA]</scope>
    <source>
        <strain evidence="2 3">DSM 45779</strain>
    </source>
</reference>